<dbReference type="SUPFAM" id="SSF47616">
    <property type="entry name" value="GST C-terminal domain-like"/>
    <property type="match status" value="1"/>
</dbReference>
<feature type="domain" description="GST N-terminal" evidence="1">
    <location>
        <begin position="7"/>
        <end position="85"/>
    </location>
</feature>
<dbReference type="RefSeq" id="WP_257769987.1">
    <property type="nucleotide sequence ID" value="NZ_CP102480.1"/>
</dbReference>
<evidence type="ECO:0000313" key="3">
    <source>
        <dbReference type="EMBL" id="UUX50760.1"/>
    </source>
</evidence>
<dbReference type="Gene3D" id="1.20.1050.10">
    <property type="match status" value="1"/>
</dbReference>
<dbReference type="GO" id="GO:0005737">
    <property type="term" value="C:cytoplasm"/>
    <property type="evidence" value="ECO:0007669"/>
    <property type="project" value="TreeGrafter"/>
</dbReference>
<proteinExistence type="predicted"/>
<dbReference type="Proteomes" id="UP001060336">
    <property type="component" value="Chromosome"/>
</dbReference>
<organism evidence="3 4">
    <name type="scientific">Nisaea acidiphila</name>
    <dbReference type="NCBI Taxonomy" id="1862145"/>
    <lineage>
        <taxon>Bacteria</taxon>
        <taxon>Pseudomonadati</taxon>
        <taxon>Pseudomonadota</taxon>
        <taxon>Alphaproteobacteria</taxon>
        <taxon>Rhodospirillales</taxon>
        <taxon>Thalassobaculaceae</taxon>
        <taxon>Nisaea</taxon>
    </lineage>
</organism>
<dbReference type="PANTHER" id="PTHR43968">
    <property type="match status" value="1"/>
</dbReference>
<dbReference type="AlphaFoldDB" id="A0A9J7ATT0"/>
<dbReference type="KEGG" id="naci:NUH88_03450"/>
<dbReference type="PROSITE" id="PS50405">
    <property type="entry name" value="GST_CTER"/>
    <property type="match status" value="1"/>
</dbReference>
<gene>
    <name evidence="3" type="ORF">NUH88_03450</name>
</gene>
<feature type="domain" description="GST C-terminal" evidence="2">
    <location>
        <begin position="90"/>
        <end position="234"/>
    </location>
</feature>
<sequence length="234" mass="25947">MAITFYDLSAKNGARFSPYGWRARMALAHKGLEEAATVEHVRFGEKEKLEFSGQKLVPVLKDADTVVCDSWDIACYLEDTYPDAPSLFGGEAGRGGALFVTEWANRTITPLIAGLIVHDVLLACDERDKDYFRESREARFGRKLEEVQAGREERLPDLHKALAPARGVIEKQPYLGGTGPSYADYALFGTLMWARISSPFELLSEEDPLWGWRERLLDAHGGAARKEAPVSAAA</sequence>
<accession>A0A9J7ATT0</accession>
<evidence type="ECO:0000259" key="1">
    <source>
        <dbReference type="PROSITE" id="PS50404"/>
    </source>
</evidence>
<dbReference type="InterPro" id="IPR036282">
    <property type="entry name" value="Glutathione-S-Trfase_C_sf"/>
</dbReference>
<dbReference type="Pfam" id="PF22041">
    <property type="entry name" value="GST_C_7"/>
    <property type="match status" value="1"/>
</dbReference>
<dbReference type="InterPro" id="IPR036249">
    <property type="entry name" value="Thioredoxin-like_sf"/>
</dbReference>
<dbReference type="EMBL" id="CP102480">
    <property type="protein sequence ID" value="UUX50760.1"/>
    <property type="molecule type" value="Genomic_DNA"/>
</dbReference>
<dbReference type="PROSITE" id="PS50404">
    <property type="entry name" value="GST_NTER"/>
    <property type="match status" value="1"/>
</dbReference>
<dbReference type="InterPro" id="IPR004045">
    <property type="entry name" value="Glutathione_S-Trfase_N"/>
</dbReference>
<dbReference type="PANTHER" id="PTHR43968:SF6">
    <property type="entry name" value="GLUTATHIONE S-TRANSFERASE OMEGA"/>
    <property type="match status" value="1"/>
</dbReference>
<dbReference type="Pfam" id="PF13409">
    <property type="entry name" value="GST_N_2"/>
    <property type="match status" value="1"/>
</dbReference>
<evidence type="ECO:0000259" key="2">
    <source>
        <dbReference type="PROSITE" id="PS50405"/>
    </source>
</evidence>
<evidence type="ECO:0000313" key="4">
    <source>
        <dbReference type="Proteomes" id="UP001060336"/>
    </source>
</evidence>
<reference evidence="3" key="1">
    <citation type="submission" date="2022-08" db="EMBL/GenBank/DDBJ databases">
        <title>Nisaea acidiphila sp. nov., isolated from a marine algal debris and emended description of the genus Nisaea Urios et al. 2008.</title>
        <authorList>
            <person name="Kwon K."/>
        </authorList>
    </citation>
    <scope>NUCLEOTIDE SEQUENCE</scope>
    <source>
        <strain evidence="3">MEBiC11861</strain>
    </source>
</reference>
<dbReference type="Gene3D" id="3.40.30.10">
    <property type="entry name" value="Glutaredoxin"/>
    <property type="match status" value="1"/>
</dbReference>
<dbReference type="InterPro" id="IPR050983">
    <property type="entry name" value="GST_Omega/HSP26"/>
</dbReference>
<dbReference type="SUPFAM" id="SSF52833">
    <property type="entry name" value="Thioredoxin-like"/>
    <property type="match status" value="1"/>
</dbReference>
<protein>
    <submittedName>
        <fullName evidence="3">Glutathione S-transferase N-terminal domain-containing protein</fullName>
    </submittedName>
</protein>
<dbReference type="InterPro" id="IPR054416">
    <property type="entry name" value="GST_UstS-like_C"/>
</dbReference>
<name>A0A9J7ATT0_9PROT</name>
<keyword evidence="4" id="KW-1185">Reference proteome</keyword>
<dbReference type="InterPro" id="IPR010987">
    <property type="entry name" value="Glutathione-S-Trfase_C-like"/>
</dbReference>